<evidence type="ECO:0000313" key="3">
    <source>
        <dbReference type="Proteomes" id="UP000179252"/>
    </source>
</evidence>
<dbReference type="Proteomes" id="UP000179252">
    <property type="component" value="Unassembled WGS sequence"/>
</dbReference>
<keyword evidence="1" id="KW-1133">Transmembrane helix</keyword>
<keyword evidence="1" id="KW-0472">Membrane</keyword>
<accession>A0A1F5FYY3</accession>
<evidence type="ECO:0000313" key="2">
    <source>
        <dbReference type="EMBL" id="OGD84820.1"/>
    </source>
</evidence>
<keyword evidence="1" id="KW-0812">Transmembrane</keyword>
<feature type="transmembrane region" description="Helical" evidence="1">
    <location>
        <begin position="38"/>
        <end position="65"/>
    </location>
</feature>
<name>A0A1F5FYY3_9BACT</name>
<protein>
    <submittedName>
        <fullName evidence="2">Uncharacterized protein</fullName>
    </submittedName>
</protein>
<gene>
    <name evidence="2" type="ORF">A2165_04620</name>
</gene>
<reference evidence="2 3" key="1">
    <citation type="journal article" date="2016" name="Nat. Commun.">
        <title>Thousands of microbial genomes shed light on interconnected biogeochemical processes in an aquifer system.</title>
        <authorList>
            <person name="Anantharaman K."/>
            <person name="Brown C.T."/>
            <person name="Hug L.A."/>
            <person name="Sharon I."/>
            <person name="Castelle C.J."/>
            <person name="Probst A.J."/>
            <person name="Thomas B.C."/>
            <person name="Singh A."/>
            <person name="Wilkins M.J."/>
            <person name="Karaoz U."/>
            <person name="Brodie E.L."/>
            <person name="Williams K.H."/>
            <person name="Hubbard S.S."/>
            <person name="Banfield J.F."/>
        </authorList>
    </citation>
    <scope>NUCLEOTIDE SEQUENCE [LARGE SCALE GENOMIC DNA]</scope>
</reference>
<dbReference type="AlphaFoldDB" id="A0A1F5FYY3"/>
<dbReference type="EMBL" id="MFAU01000010">
    <property type="protein sequence ID" value="OGD84820.1"/>
    <property type="molecule type" value="Genomic_DNA"/>
</dbReference>
<comment type="caution">
    <text evidence="2">The sequence shown here is derived from an EMBL/GenBank/DDBJ whole genome shotgun (WGS) entry which is preliminary data.</text>
</comment>
<sequence>MLAQMMRWDASPLPQGYDNGYFWSHHPMMGWMGGNTGAFWLFGILWIATWILVIVVLIVLIRWLWKKGDQEESRRQRR</sequence>
<organism evidence="2 3">
    <name type="scientific">Candidatus Curtissbacteria bacterium RBG_13_40_7</name>
    <dbReference type="NCBI Taxonomy" id="1797706"/>
    <lineage>
        <taxon>Bacteria</taxon>
        <taxon>Candidatus Curtissiibacteriota</taxon>
    </lineage>
</organism>
<evidence type="ECO:0000256" key="1">
    <source>
        <dbReference type="SAM" id="Phobius"/>
    </source>
</evidence>
<proteinExistence type="predicted"/>